<evidence type="ECO:0000256" key="1">
    <source>
        <dbReference type="ARBA" id="ARBA00004167"/>
    </source>
</evidence>
<evidence type="ECO:0000256" key="6">
    <source>
        <dbReference type="SAM" id="Phobius"/>
    </source>
</evidence>
<evidence type="ECO:0000256" key="4">
    <source>
        <dbReference type="ARBA" id="ARBA00023136"/>
    </source>
</evidence>
<dbReference type="Gene3D" id="3.30.1150.10">
    <property type="match status" value="1"/>
</dbReference>
<dbReference type="eggNOG" id="COG0810">
    <property type="taxonomic scope" value="Bacteria"/>
</dbReference>
<feature type="compositionally biased region" description="Pro residues" evidence="5">
    <location>
        <begin position="449"/>
        <end position="459"/>
    </location>
</feature>
<evidence type="ECO:0000256" key="5">
    <source>
        <dbReference type="SAM" id="MobiDB-lite"/>
    </source>
</evidence>
<dbReference type="HOGENOM" id="CLU_044447_0_0_3"/>
<dbReference type="InterPro" id="IPR037682">
    <property type="entry name" value="TonB_C"/>
</dbReference>
<evidence type="ECO:0000256" key="3">
    <source>
        <dbReference type="ARBA" id="ARBA00022989"/>
    </source>
</evidence>
<gene>
    <name evidence="8" type="ordered locus">Sta7437_3292</name>
</gene>
<feature type="compositionally biased region" description="Pro residues" evidence="5">
    <location>
        <begin position="467"/>
        <end position="479"/>
    </location>
</feature>
<organism evidence="8 9">
    <name type="scientific">Stanieria cyanosphaera (strain ATCC 29371 / PCC 7437)</name>
    <dbReference type="NCBI Taxonomy" id="111780"/>
    <lineage>
        <taxon>Bacteria</taxon>
        <taxon>Bacillati</taxon>
        <taxon>Cyanobacteriota</taxon>
        <taxon>Cyanophyceae</taxon>
        <taxon>Pleurocapsales</taxon>
        <taxon>Dermocarpellaceae</taxon>
        <taxon>Stanieria</taxon>
    </lineage>
</organism>
<dbReference type="SUPFAM" id="SSF74653">
    <property type="entry name" value="TolA/TonB C-terminal domain"/>
    <property type="match status" value="1"/>
</dbReference>
<proteinExistence type="predicted"/>
<feature type="compositionally biased region" description="Pro residues" evidence="5">
    <location>
        <begin position="431"/>
        <end position="440"/>
    </location>
</feature>
<sequence length="479" mass="52529">MSYESRLNNFSSKIINPTYIALFVSLILHFLVYKYGLPNFSLQDKNPLGRINVPVIELTPEEEARLPNLNLELDVPEFNTTPLDNGVQSFALPPSIGPNGNLYPDLVPIPLPPPPNFNLPPLPPLPPLPSTDIKLPPIGDFSSLPLPPPLPPLESDSQTNPAIKPPATIQAPPEKLPEAQKPEVNPPQPQPKPPEKPATQPNSQQIAAQRQQRLNKNVRDLSSSLQKKEGGSTDEDARKNYVAWLNQIKTVNPEIMVIEGTYPRDACIRRLEGTSVYGVVVDASGQVLALELIKGSEYPIFNEQASQALSDRKFNNQTNQPKPYQVTVNYQYDAEICPSLTLPSLRKEQETKPETPLSPQKPQNIEKPPQPASNQREPNSKPVENNNQGNQTPEAKPPANPPQPQPINQTPEAKPPANPPQPQPINQTPEAKPPANPSQPQPLNQTPEAKPPANPPQPQPLNQTPEAKPPANPPQPSAQ</sequence>
<keyword evidence="2 6" id="KW-0812">Transmembrane</keyword>
<reference evidence="9" key="1">
    <citation type="journal article" date="2013" name="Proc. Natl. Acad. Sci. U.S.A.">
        <title>Improving the coverage of the cyanobacterial phylum using diversity-driven genome sequencing.</title>
        <authorList>
            <person name="Shih P.M."/>
            <person name="Wu D."/>
            <person name="Latifi A."/>
            <person name="Axen S.D."/>
            <person name="Fewer D.P."/>
            <person name="Talla E."/>
            <person name="Calteau A."/>
            <person name="Cai F."/>
            <person name="Tandeau de Marsac N."/>
            <person name="Rippka R."/>
            <person name="Herdman M."/>
            <person name="Sivonen K."/>
            <person name="Coursin T."/>
            <person name="Laurent T."/>
            <person name="Goodwin L."/>
            <person name="Nolan M."/>
            <person name="Davenport K.W."/>
            <person name="Han C.S."/>
            <person name="Rubin E.M."/>
            <person name="Eisen J.A."/>
            <person name="Woyke T."/>
            <person name="Gugger M."/>
            <person name="Kerfeld C.A."/>
        </authorList>
    </citation>
    <scope>NUCLEOTIDE SEQUENCE [LARGE SCALE GENOMIC DNA]</scope>
    <source>
        <strain evidence="9">ATCC 29371 / PCC 7437</strain>
    </source>
</reference>
<dbReference type="EMBL" id="CP003653">
    <property type="protein sequence ID" value="AFZ36799.1"/>
    <property type="molecule type" value="Genomic_DNA"/>
</dbReference>
<dbReference type="PROSITE" id="PS52015">
    <property type="entry name" value="TONB_CTD"/>
    <property type="match status" value="1"/>
</dbReference>
<feature type="compositionally biased region" description="Polar residues" evidence="5">
    <location>
        <begin position="202"/>
        <end position="225"/>
    </location>
</feature>
<dbReference type="KEGG" id="scs:Sta7437_3292"/>
<dbReference type="GO" id="GO:0016020">
    <property type="term" value="C:membrane"/>
    <property type="evidence" value="ECO:0007669"/>
    <property type="project" value="UniProtKB-SubCell"/>
</dbReference>
<keyword evidence="9" id="KW-1185">Reference proteome</keyword>
<feature type="compositionally biased region" description="Basic and acidic residues" evidence="5">
    <location>
        <begin position="226"/>
        <end position="235"/>
    </location>
</feature>
<evidence type="ECO:0000259" key="7">
    <source>
        <dbReference type="PROSITE" id="PS52015"/>
    </source>
</evidence>
<feature type="compositionally biased region" description="Pro residues" evidence="5">
    <location>
        <begin position="395"/>
        <end position="405"/>
    </location>
</feature>
<evidence type="ECO:0000313" key="9">
    <source>
        <dbReference type="Proteomes" id="UP000010473"/>
    </source>
</evidence>
<feature type="region of interest" description="Disordered" evidence="5">
    <location>
        <begin position="342"/>
        <end position="479"/>
    </location>
</feature>
<dbReference type="NCBIfam" id="TIGR01352">
    <property type="entry name" value="tonB_Cterm"/>
    <property type="match status" value="1"/>
</dbReference>
<feature type="domain" description="TonB C-terminal" evidence="7">
    <location>
        <begin position="247"/>
        <end position="341"/>
    </location>
</feature>
<dbReference type="Pfam" id="PF03544">
    <property type="entry name" value="TonB_C"/>
    <property type="match status" value="1"/>
</dbReference>
<protein>
    <submittedName>
        <fullName evidence="8">TonB family protein</fullName>
    </submittedName>
</protein>
<name>K9XXL4_STAC7</name>
<feature type="region of interest" description="Disordered" evidence="5">
    <location>
        <begin position="122"/>
        <end position="235"/>
    </location>
</feature>
<dbReference type="OrthoDB" id="506407at2"/>
<feature type="compositionally biased region" description="Polar residues" evidence="5">
    <location>
        <begin position="372"/>
        <end position="390"/>
    </location>
</feature>
<accession>K9XXL4</accession>
<dbReference type="AlphaFoldDB" id="K9XXL4"/>
<feature type="transmembrane region" description="Helical" evidence="6">
    <location>
        <begin position="14"/>
        <end position="33"/>
    </location>
</feature>
<evidence type="ECO:0000256" key="2">
    <source>
        <dbReference type="ARBA" id="ARBA00022692"/>
    </source>
</evidence>
<dbReference type="GO" id="GO:0055085">
    <property type="term" value="P:transmembrane transport"/>
    <property type="evidence" value="ECO:0007669"/>
    <property type="project" value="InterPro"/>
</dbReference>
<dbReference type="InterPro" id="IPR006260">
    <property type="entry name" value="TonB/TolA_C"/>
</dbReference>
<feature type="compositionally biased region" description="Pro residues" evidence="5">
    <location>
        <begin position="413"/>
        <end position="423"/>
    </location>
</feature>
<evidence type="ECO:0000313" key="8">
    <source>
        <dbReference type="EMBL" id="AFZ36799.1"/>
    </source>
</evidence>
<comment type="subcellular location">
    <subcellularLocation>
        <location evidence="1">Membrane</location>
        <topology evidence="1">Single-pass membrane protein</topology>
    </subcellularLocation>
</comment>
<dbReference type="Proteomes" id="UP000010473">
    <property type="component" value="Chromosome"/>
</dbReference>
<keyword evidence="4 6" id="KW-0472">Membrane</keyword>
<dbReference type="STRING" id="111780.Sta7437_3292"/>
<keyword evidence="3 6" id="KW-1133">Transmembrane helix</keyword>